<dbReference type="Gene3D" id="3.30.160.60">
    <property type="entry name" value="Classic Zinc Finger"/>
    <property type="match status" value="12"/>
</dbReference>
<dbReference type="Ensembl" id="ENSTRUT00000023522.3">
    <property type="protein sequence ID" value="ENSTRUP00000023425.3"/>
    <property type="gene ID" value="ENSTRUG00000009314.3"/>
</dbReference>
<feature type="compositionally biased region" description="Acidic residues" evidence="10">
    <location>
        <begin position="536"/>
        <end position="546"/>
    </location>
</feature>
<dbReference type="OrthoDB" id="9439903at2759"/>
<dbReference type="Proteomes" id="UP000005226">
    <property type="component" value="Chromosome 1"/>
</dbReference>
<dbReference type="CTD" id="56979"/>
<feature type="domain" description="C2H2-type" evidence="11">
    <location>
        <begin position="809"/>
        <end position="836"/>
    </location>
</feature>
<feature type="domain" description="C2H2-type" evidence="11">
    <location>
        <begin position="673"/>
        <end position="706"/>
    </location>
</feature>
<keyword evidence="14" id="KW-1185">Reference proteome</keyword>
<feature type="compositionally biased region" description="Basic and acidic residues" evidence="10">
    <location>
        <begin position="524"/>
        <end position="535"/>
    </location>
</feature>
<keyword evidence="2" id="KW-0479">Metal-binding</keyword>
<evidence type="ECO:0000256" key="9">
    <source>
        <dbReference type="PROSITE-ProRule" id="PRU00042"/>
    </source>
</evidence>
<feature type="domain" description="C2H2-type" evidence="11">
    <location>
        <begin position="465"/>
        <end position="492"/>
    </location>
</feature>
<feature type="domain" description="C2H2-type" evidence="11">
    <location>
        <begin position="644"/>
        <end position="667"/>
    </location>
</feature>
<gene>
    <name evidence="13" type="primary">LOC101067663</name>
</gene>
<dbReference type="PROSITE" id="PS00028">
    <property type="entry name" value="ZINC_FINGER_C2H2_1"/>
    <property type="match status" value="13"/>
</dbReference>
<feature type="domain" description="C2H2-type" evidence="11">
    <location>
        <begin position="256"/>
        <end position="284"/>
    </location>
</feature>
<reference evidence="13" key="2">
    <citation type="submission" date="2025-08" db="UniProtKB">
        <authorList>
            <consortium name="Ensembl"/>
        </authorList>
    </citation>
    <scope>IDENTIFICATION</scope>
</reference>
<evidence type="ECO:0000256" key="5">
    <source>
        <dbReference type="ARBA" id="ARBA00022833"/>
    </source>
</evidence>
<feature type="region of interest" description="Disordered" evidence="10">
    <location>
        <begin position="522"/>
        <end position="573"/>
    </location>
</feature>
<evidence type="ECO:0000256" key="3">
    <source>
        <dbReference type="ARBA" id="ARBA00022737"/>
    </source>
</evidence>
<evidence type="ECO:0000256" key="7">
    <source>
        <dbReference type="ARBA" id="ARBA00023163"/>
    </source>
</evidence>
<dbReference type="GeneTree" id="ENSGT00940000167583"/>
<feature type="domain" description="C2H2-type" evidence="11">
    <location>
        <begin position="345"/>
        <end position="372"/>
    </location>
</feature>
<reference evidence="13 14" key="1">
    <citation type="journal article" date="2011" name="Genome Biol. Evol.">
        <title>Integration of the genetic map and genome assembly of fugu facilitates insights into distinct features of genome evolution in teleosts and mammals.</title>
        <authorList>
            <person name="Kai W."/>
            <person name="Kikuchi K."/>
            <person name="Tohari S."/>
            <person name="Chew A.K."/>
            <person name="Tay A."/>
            <person name="Fujiwara A."/>
            <person name="Hosoya S."/>
            <person name="Suetake H."/>
            <person name="Naruse K."/>
            <person name="Brenner S."/>
            <person name="Suzuki Y."/>
            <person name="Venkatesh B."/>
        </authorList>
    </citation>
    <scope>NUCLEOTIDE SEQUENCE [LARGE SCALE GENOMIC DNA]</scope>
</reference>
<dbReference type="PANTHER" id="PTHR16515:SF49">
    <property type="entry name" value="GASTRULA ZINC FINGER PROTEIN XLCGF49.1-LIKE-RELATED"/>
    <property type="match status" value="1"/>
</dbReference>
<keyword evidence="8" id="KW-0539">Nucleus</keyword>
<dbReference type="InterPro" id="IPR050331">
    <property type="entry name" value="Zinc_finger"/>
</dbReference>
<feature type="domain" description="C2H2-type" evidence="11">
    <location>
        <begin position="865"/>
        <end position="892"/>
    </location>
</feature>
<feature type="domain" description="C2H2-type" evidence="11">
    <location>
        <begin position="707"/>
        <end position="735"/>
    </location>
</feature>
<evidence type="ECO:0000256" key="4">
    <source>
        <dbReference type="ARBA" id="ARBA00022771"/>
    </source>
</evidence>
<dbReference type="AlphaFoldDB" id="H2TFH9"/>
<dbReference type="InterPro" id="IPR013087">
    <property type="entry name" value="Znf_C2H2_type"/>
</dbReference>
<keyword evidence="3" id="KW-0677">Repeat</keyword>
<name>H2TFH9_TAKRU</name>
<keyword evidence="5" id="KW-0862">Zinc</keyword>
<dbReference type="FunFam" id="3.30.160.60:FF:000340">
    <property type="entry name" value="zinc finger protein 473 isoform X1"/>
    <property type="match status" value="1"/>
</dbReference>
<sequence length="917" mass="102420">MSGTNNDVEWVETTEEVVITDDGSPSDNNLAVPVAVIADLESVKTPIQRLLDSVGQVDNFEADGGFYCEECLGLFQNQSISPDITGPSFILDFPASMGIPQRALLTLPYGLVIGRSSIPNAGVGVLNNGPVVSPGMHFGPYEGEVTAKENALTSHFSWEIYKGEDTYEYIDGVRESHSNWMRYVTCARNKEESNLLAVEYNSIVLFHCSRTINPGDELLVWPSSKLLAHFTDIWSQVWFSRANGTGSDSTPTAPVFLCPHCQLPFTTEAFLQRHIESLHPQTTSDSSTPPDDAAQMPGVDSAKSLVVLTIDPAGANTCDDCGKFFKQIPHLRRHKLCVHSNKRPYCCPQCRRSFSQASGLIRHQTVHRKQVAPKDTDVAEQNAGTNEEEDGVTPRTESEDAPEEGKEVSENKSLLGDVQLTGTVDTSAAEASLTWLDCSDCGKTFSSNASLRRHKVAVHERLRPYACAMCRKCFRQYSDLMRHLQHHQKQSQDGDNGELPPGTIADTQLSCEDCSLTFPSGDDLQQHLSEHHSEEIAVEPQDDVSGDPDFKLKPSGARSTESFQRHPAQRPQRLRARSRISAVTKLIAPKRRVVICKKPAAPAELEPTQSDASTPRRWFSCSRCNRTCADPAELEAHKCMLRQHKCGQCGATFMKPGFLKRHQQTVHEALANISCERCNKVFMTPGSLRQHQKSNACVKYHCASELFSCTFCQFSFTMKSYLLKHIKRHHPAERAAPGESDGAVEEEKGEGRHVCPHCGERCASAREFKAHPCFQQVKVLYLCTDCGKGFTNHYGLKQHQRVHTGEKPYTCPHCNKSFSYNGQLTVHLRTHTGEKPYLCTHCGESFRQSGDLKRHERKHTGVRPYSCSECCKSFSRPQSLKAHQMLHLGQKMFKCTQCGKSFSRSYHLRRHHQKMHS</sequence>
<dbReference type="FunFam" id="3.30.160.60:FF:000358">
    <property type="entry name" value="zinc finger protein 24"/>
    <property type="match status" value="1"/>
</dbReference>
<dbReference type="FunCoup" id="H2TFH9">
    <property type="interactions" value="118"/>
</dbReference>
<dbReference type="STRING" id="31033.ENSTRUP00000023425"/>
<dbReference type="Pfam" id="PF21549">
    <property type="entry name" value="PRDM2_PR"/>
    <property type="match status" value="1"/>
</dbReference>
<feature type="domain" description="C2H2-type" evidence="11">
    <location>
        <begin position="509"/>
        <end position="536"/>
    </location>
</feature>
<evidence type="ECO:0000259" key="12">
    <source>
        <dbReference type="PROSITE" id="PS50280"/>
    </source>
</evidence>
<dbReference type="SMART" id="SM00355">
    <property type="entry name" value="ZnF_C2H2"/>
    <property type="match status" value="16"/>
</dbReference>
<evidence type="ECO:0000259" key="11">
    <source>
        <dbReference type="PROSITE" id="PS50157"/>
    </source>
</evidence>
<feature type="domain" description="C2H2-type" evidence="11">
    <location>
        <begin position="316"/>
        <end position="344"/>
    </location>
</feature>
<dbReference type="PROSITE" id="PS50280">
    <property type="entry name" value="SET"/>
    <property type="match status" value="1"/>
</dbReference>
<evidence type="ECO:0000256" key="1">
    <source>
        <dbReference type="ARBA" id="ARBA00004123"/>
    </source>
</evidence>
<dbReference type="eggNOG" id="KOG2461">
    <property type="taxonomic scope" value="Eukaryota"/>
</dbReference>
<keyword evidence="7" id="KW-0804">Transcription</keyword>
<accession>H2TFH9</accession>
<evidence type="ECO:0000313" key="13">
    <source>
        <dbReference type="Ensembl" id="ENSTRUP00000023425.3"/>
    </source>
</evidence>
<feature type="domain" description="C2H2-type" evidence="11">
    <location>
        <begin position="436"/>
        <end position="464"/>
    </location>
</feature>
<dbReference type="InterPro" id="IPR046341">
    <property type="entry name" value="SET_dom_sf"/>
</dbReference>
<dbReference type="InterPro" id="IPR001214">
    <property type="entry name" value="SET_dom"/>
</dbReference>
<evidence type="ECO:0000256" key="6">
    <source>
        <dbReference type="ARBA" id="ARBA00023015"/>
    </source>
</evidence>
<evidence type="ECO:0000256" key="10">
    <source>
        <dbReference type="SAM" id="MobiDB-lite"/>
    </source>
</evidence>
<dbReference type="KEGG" id="tru:101067663"/>
<dbReference type="GO" id="GO:0010468">
    <property type="term" value="P:regulation of gene expression"/>
    <property type="evidence" value="ECO:0007669"/>
    <property type="project" value="TreeGrafter"/>
</dbReference>
<evidence type="ECO:0000256" key="8">
    <source>
        <dbReference type="ARBA" id="ARBA00023242"/>
    </source>
</evidence>
<dbReference type="GO" id="GO:0005634">
    <property type="term" value="C:nucleus"/>
    <property type="evidence" value="ECO:0007669"/>
    <property type="project" value="UniProtKB-SubCell"/>
</dbReference>
<proteinExistence type="predicted"/>
<dbReference type="PROSITE" id="PS50157">
    <property type="entry name" value="ZINC_FINGER_C2H2_2"/>
    <property type="match status" value="14"/>
</dbReference>
<dbReference type="Gene3D" id="2.170.270.10">
    <property type="entry name" value="SET domain"/>
    <property type="match status" value="1"/>
</dbReference>
<evidence type="ECO:0000313" key="14">
    <source>
        <dbReference type="Proteomes" id="UP000005226"/>
    </source>
</evidence>
<feature type="domain" description="SET" evidence="12">
    <location>
        <begin position="109"/>
        <end position="223"/>
    </location>
</feature>
<dbReference type="InParanoid" id="H2TFH9"/>
<dbReference type="eggNOG" id="KOG1721">
    <property type="taxonomic scope" value="Eukaryota"/>
</dbReference>
<feature type="domain" description="C2H2-type" evidence="11">
    <location>
        <begin position="837"/>
        <end position="864"/>
    </location>
</feature>
<keyword evidence="4 9" id="KW-0863">Zinc-finger</keyword>
<dbReference type="SUPFAM" id="SSF57667">
    <property type="entry name" value="beta-beta-alpha zinc fingers"/>
    <property type="match status" value="7"/>
</dbReference>
<feature type="domain" description="C2H2-type" evidence="11">
    <location>
        <begin position="893"/>
        <end position="917"/>
    </location>
</feature>
<dbReference type="GO" id="GO:0008270">
    <property type="term" value="F:zinc ion binding"/>
    <property type="evidence" value="ECO:0007669"/>
    <property type="project" value="UniProtKB-KW"/>
</dbReference>
<dbReference type="PANTHER" id="PTHR16515">
    <property type="entry name" value="PR DOMAIN ZINC FINGER PROTEIN"/>
    <property type="match status" value="1"/>
</dbReference>
<protein>
    <submittedName>
        <fullName evidence="13">Histone-lysine N-methyltransferase PRDM9-like</fullName>
    </submittedName>
</protein>
<comment type="subcellular location">
    <subcellularLocation>
        <location evidence="1">Nucleus</location>
    </subcellularLocation>
</comment>
<keyword evidence="6" id="KW-0805">Transcription regulation</keyword>
<feature type="region of interest" description="Disordered" evidence="10">
    <location>
        <begin position="365"/>
        <end position="414"/>
    </location>
</feature>
<dbReference type="FunFam" id="3.30.160.60:FF:000478">
    <property type="entry name" value="Zinc finger protein 133"/>
    <property type="match status" value="1"/>
</dbReference>
<feature type="domain" description="C2H2-type" evidence="11">
    <location>
        <begin position="781"/>
        <end position="808"/>
    </location>
</feature>
<dbReference type="OMA" id="HYSLKQH"/>
<organism evidence="13 14">
    <name type="scientific">Takifugu rubripes</name>
    <name type="common">Japanese pufferfish</name>
    <name type="synonym">Fugu rubripes</name>
    <dbReference type="NCBI Taxonomy" id="31033"/>
    <lineage>
        <taxon>Eukaryota</taxon>
        <taxon>Metazoa</taxon>
        <taxon>Chordata</taxon>
        <taxon>Craniata</taxon>
        <taxon>Vertebrata</taxon>
        <taxon>Euteleostomi</taxon>
        <taxon>Actinopterygii</taxon>
        <taxon>Neopterygii</taxon>
        <taxon>Teleostei</taxon>
        <taxon>Neoteleostei</taxon>
        <taxon>Acanthomorphata</taxon>
        <taxon>Eupercaria</taxon>
        <taxon>Tetraodontiformes</taxon>
        <taxon>Tetradontoidea</taxon>
        <taxon>Tetraodontidae</taxon>
        <taxon>Takifugu</taxon>
    </lineage>
</organism>
<reference evidence="13" key="3">
    <citation type="submission" date="2025-09" db="UniProtKB">
        <authorList>
            <consortium name="Ensembl"/>
        </authorList>
    </citation>
    <scope>IDENTIFICATION</scope>
</reference>
<dbReference type="FunFam" id="3.30.160.60:FF:001775">
    <property type="entry name" value="PR domain containing 9"/>
    <property type="match status" value="1"/>
</dbReference>
<dbReference type="InterPro" id="IPR036236">
    <property type="entry name" value="Znf_C2H2_sf"/>
</dbReference>
<evidence type="ECO:0000256" key="2">
    <source>
        <dbReference type="ARBA" id="ARBA00022723"/>
    </source>
</evidence>
<dbReference type="FunFam" id="3.30.160.60:FF:002343">
    <property type="entry name" value="Zinc finger protein 33A"/>
    <property type="match status" value="2"/>
</dbReference>
<dbReference type="Pfam" id="PF00096">
    <property type="entry name" value="zf-C2H2"/>
    <property type="match status" value="11"/>
</dbReference>
<feature type="region of interest" description="Disordered" evidence="10">
    <location>
        <begin position="485"/>
        <end position="504"/>
    </location>
</feature>